<dbReference type="EMBL" id="JAWWNJ010000026">
    <property type="protein sequence ID" value="KAK7029770.1"/>
    <property type="molecule type" value="Genomic_DNA"/>
</dbReference>
<sequence length="291" mass="31757">MSIIVKNVLQIEELDYVSAFSRRRRTWRDVYREYRPAWVALMFVHVWFRPNLADMHLGTGFDSFWPDLFWHLVWDCSVLAIAFLGNSSCLFWHAALFWTALFWQLALLGSFGVELSPERTLLKQVGVGLNGFDMTNFAGIDLLNFDYGTLVVPGLNSQGIDGGFAGTSSLGGGRNFNDGFNRNDGGENLPAYNFSAGISQDGGLLAGGATITQGTFGVSSTASLAAVKQSHAFGSSNIQNAPAIVPSPPGVHVVNGQKRKRIADGEGAPAEKKQRKERLDKGKKRGPRKGD</sequence>
<reference evidence="3 4" key="1">
    <citation type="journal article" date="2024" name="J Genomics">
        <title>Draft genome sequencing and assembly of Favolaschia claudopus CIRM-BRFM 2984 isolated from oak limbs.</title>
        <authorList>
            <person name="Navarro D."/>
            <person name="Drula E."/>
            <person name="Chaduli D."/>
            <person name="Cazenave R."/>
            <person name="Ahrendt S."/>
            <person name="Wang J."/>
            <person name="Lipzen A."/>
            <person name="Daum C."/>
            <person name="Barry K."/>
            <person name="Grigoriev I.V."/>
            <person name="Favel A."/>
            <person name="Rosso M.N."/>
            <person name="Martin F."/>
        </authorList>
    </citation>
    <scope>NUCLEOTIDE SEQUENCE [LARGE SCALE GENOMIC DNA]</scope>
    <source>
        <strain evidence="3 4">CIRM-BRFM 2984</strain>
    </source>
</reference>
<evidence type="ECO:0000256" key="2">
    <source>
        <dbReference type="SAM" id="Phobius"/>
    </source>
</evidence>
<feature type="transmembrane region" description="Helical" evidence="2">
    <location>
        <begin position="30"/>
        <end position="48"/>
    </location>
</feature>
<evidence type="ECO:0000313" key="4">
    <source>
        <dbReference type="Proteomes" id="UP001362999"/>
    </source>
</evidence>
<feature type="region of interest" description="Disordered" evidence="1">
    <location>
        <begin position="258"/>
        <end position="291"/>
    </location>
</feature>
<evidence type="ECO:0000313" key="3">
    <source>
        <dbReference type="EMBL" id="KAK7029770.1"/>
    </source>
</evidence>
<feature type="transmembrane region" description="Helical" evidence="2">
    <location>
        <begin position="91"/>
        <end position="113"/>
    </location>
</feature>
<evidence type="ECO:0008006" key="5">
    <source>
        <dbReference type="Google" id="ProtNLM"/>
    </source>
</evidence>
<organism evidence="3 4">
    <name type="scientific">Favolaschia claudopus</name>
    <dbReference type="NCBI Taxonomy" id="2862362"/>
    <lineage>
        <taxon>Eukaryota</taxon>
        <taxon>Fungi</taxon>
        <taxon>Dikarya</taxon>
        <taxon>Basidiomycota</taxon>
        <taxon>Agaricomycotina</taxon>
        <taxon>Agaricomycetes</taxon>
        <taxon>Agaricomycetidae</taxon>
        <taxon>Agaricales</taxon>
        <taxon>Marasmiineae</taxon>
        <taxon>Mycenaceae</taxon>
        <taxon>Favolaschia</taxon>
    </lineage>
</organism>
<evidence type="ECO:0000256" key="1">
    <source>
        <dbReference type="SAM" id="MobiDB-lite"/>
    </source>
</evidence>
<keyword evidence="2" id="KW-0472">Membrane</keyword>
<name>A0AAW0BSA5_9AGAR</name>
<keyword evidence="2" id="KW-0812">Transmembrane</keyword>
<accession>A0AAW0BSA5</accession>
<protein>
    <recommendedName>
        <fullName evidence="5">Transmembrane protein</fullName>
    </recommendedName>
</protein>
<keyword evidence="2" id="KW-1133">Transmembrane helix</keyword>
<feature type="transmembrane region" description="Helical" evidence="2">
    <location>
        <begin position="68"/>
        <end position="84"/>
    </location>
</feature>
<keyword evidence="4" id="KW-1185">Reference proteome</keyword>
<feature type="compositionally biased region" description="Basic and acidic residues" evidence="1">
    <location>
        <begin position="269"/>
        <end position="280"/>
    </location>
</feature>
<comment type="caution">
    <text evidence="3">The sequence shown here is derived from an EMBL/GenBank/DDBJ whole genome shotgun (WGS) entry which is preliminary data.</text>
</comment>
<dbReference type="AlphaFoldDB" id="A0AAW0BSA5"/>
<dbReference type="Proteomes" id="UP001362999">
    <property type="component" value="Unassembled WGS sequence"/>
</dbReference>
<gene>
    <name evidence="3" type="ORF">R3P38DRAFT_2775198</name>
</gene>
<feature type="compositionally biased region" description="Basic residues" evidence="1">
    <location>
        <begin position="281"/>
        <end position="291"/>
    </location>
</feature>
<proteinExistence type="predicted"/>